<feature type="compositionally biased region" description="Polar residues" evidence="2">
    <location>
        <begin position="16"/>
        <end position="26"/>
    </location>
</feature>
<feature type="compositionally biased region" description="Basic residues" evidence="2">
    <location>
        <begin position="329"/>
        <end position="345"/>
    </location>
</feature>
<feature type="compositionally biased region" description="Low complexity" evidence="2">
    <location>
        <begin position="117"/>
        <end position="127"/>
    </location>
</feature>
<feature type="compositionally biased region" description="Basic and acidic residues" evidence="2">
    <location>
        <begin position="471"/>
        <end position="487"/>
    </location>
</feature>
<feature type="region of interest" description="Disordered" evidence="2">
    <location>
        <begin position="442"/>
        <end position="670"/>
    </location>
</feature>
<feature type="region of interest" description="Disordered" evidence="2">
    <location>
        <begin position="380"/>
        <end position="430"/>
    </location>
</feature>
<organism evidence="3 4">
    <name type="scientific">Phytophthora fragariae</name>
    <dbReference type="NCBI Taxonomy" id="53985"/>
    <lineage>
        <taxon>Eukaryota</taxon>
        <taxon>Sar</taxon>
        <taxon>Stramenopiles</taxon>
        <taxon>Oomycota</taxon>
        <taxon>Peronosporomycetes</taxon>
        <taxon>Peronosporales</taxon>
        <taxon>Peronosporaceae</taxon>
        <taxon>Phytophthora</taxon>
    </lineage>
</organism>
<feature type="compositionally biased region" description="Low complexity" evidence="2">
    <location>
        <begin position="657"/>
        <end position="667"/>
    </location>
</feature>
<proteinExistence type="predicted"/>
<feature type="compositionally biased region" description="Acidic residues" evidence="2">
    <location>
        <begin position="247"/>
        <end position="261"/>
    </location>
</feature>
<feature type="compositionally biased region" description="Basic and acidic residues" evidence="2">
    <location>
        <begin position="445"/>
        <end position="462"/>
    </location>
</feature>
<feature type="coiled-coil region" evidence="1">
    <location>
        <begin position="682"/>
        <end position="709"/>
    </location>
</feature>
<feature type="compositionally biased region" description="Polar residues" evidence="2">
    <location>
        <begin position="380"/>
        <end position="409"/>
    </location>
</feature>
<feature type="compositionally biased region" description="Low complexity" evidence="2">
    <location>
        <begin position="500"/>
        <end position="519"/>
    </location>
</feature>
<dbReference type="AlphaFoldDB" id="A0A6G0LAX6"/>
<feature type="region of interest" description="Disordered" evidence="2">
    <location>
        <begin position="95"/>
        <end position="127"/>
    </location>
</feature>
<feature type="compositionally biased region" description="Pro residues" evidence="2">
    <location>
        <begin position="30"/>
        <end position="40"/>
    </location>
</feature>
<keyword evidence="1" id="KW-0175">Coiled coil</keyword>
<feature type="compositionally biased region" description="Basic and acidic residues" evidence="2">
    <location>
        <begin position="607"/>
        <end position="630"/>
    </location>
</feature>
<accession>A0A6G0LAX6</accession>
<gene>
    <name evidence="3" type="ORF">PF010_g9830</name>
</gene>
<feature type="compositionally biased region" description="Basic and acidic residues" evidence="2">
    <location>
        <begin position="319"/>
        <end position="328"/>
    </location>
</feature>
<protein>
    <submittedName>
        <fullName evidence="3">Uncharacterized protein</fullName>
    </submittedName>
</protein>
<evidence type="ECO:0000256" key="2">
    <source>
        <dbReference type="SAM" id="MobiDB-lite"/>
    </source>
</evidence>
<feature type="compositionally biased region" description="Basic and acidic residues" evidence="2">
    <location>
        <begin position="582"/>
        <end position="592"/>
    </location>
</feature>
<dbReference type="Proteomes" id="UP000488956">
    <property type="component" value="Unassembled WGS sequence"/>
</dbReference>
<evidence type="ECO:0000313" key="3">
    <source>
        <dbReference type="EMBL" id="KAE9114071.1"/>
    </source>
</evidence>
<sequence length="720" mass="76713">MARSKEQWKAQKRAQHTQTKSNSFFQMKTPHPPSGRPQAPPATSAIFQLGRPTSAAAAAAVRPVVLKSDPIQTPSRSVNASGRAVACIDLTLDDDDEEEDEPMGTRGHSLHSAASRATNAPPAITVTAPPATATTVTATPSSAAVKLGMLDGPGTGPTAVTVSLQQIELASEMMVPLVEDVESDVDEEWPLVPPPENEQYSASKTEEDVTAALDVIRKTIPFAQDEEGRYRTEKSVPTQTPTPPLSGDDDDEMEADVDEELPSQAPKDGNDSSGSPTTADRIVRVENLEDGEIFEEGAAPKQAIEVQRAIMLEMQADAHPVDPMEIRPHLRNKKQKKRGKKKTKRKLEAMQMVDAPPETGISTANKLASATLEKASGITQPECVTNDGSSCETDKSTIISELNESSNKGRASPAEYTKAPTDVPVTTPEFRPLTACSQSLVIRVNPEDFSPRKGGNDERTEKAPAPSSLHDAIKEMRRQIAEREKAQTNRLLESTAAKLSRSSSAQGSSSSLVSSSPFSLDTPSPEDKTSVAVCRQSGATAALPVIESPAAKTSKESLTATAPERSAINGPEIQRSTNGDAEQAKETKENVNKQRLLPETQLPAETVAEKELSPGPEEPRDPALEPEKRNNTSADISTLTISDGARGTTSCEKSTTKKPACATPATPGSNDALDFGAIRAEYEQCVAECDEADAQIARLSNEMALLEKQLQPVGPTVGGS</sequence>
<evidence type="ECO:0000256" key="1">
    <source>
        <dbReference type="SAM" id="Coils"/>
    </source>
</evidence>
<dbReference type="EMBL" id="QXFX01000481">
    <property type="protein sequence ID" value="KAE9114071.1"/>
    <property type="molecule type" value="Genomic_DNA"/>
</dbReference>
<feature type="region of interest" description="Disordered" evidence="2">
    <location>
        <begin position="224"/>
        <end position="286"/>
    </location>
</feature>
<name>A0A6G0LAX6_9STRA</name>
<feature type="region of interest" description="Disordered" evidence="2">
    <location>
        <begin position="319"/>
        <end position="361"/>
    </location>
</feature>
<reference evidence="3 4" key="1">
    <citation type="submission" date="2018-09" db="EMBL/GenBank/DDBJ databases">
        <title>Genomic investigation of the strawberry pathogen Phytophthora fragariae indicates pathogenicity is determined by transcriptional variation in three key races.</title>
        <authorList>
            <person name="Adams T.M."/>
            <person name="Armitage A.D."/>
            <person name="Sobczyk M.K."/>
            <person name="Bates H.J."/>
            <person name="Dunwell J.M."/>
            <person name="Nellist C.F."/>
            <person name="Harrison R.J."/>
        </authorList>
    </citation>
    <scope>NUCLEOTIDE SEQUENCE [LARGE SCALE GENOMIC DNA]</scope>
    <source>
        <strain evidence="3 4">ONT-3</strain>
    </source>
</reference>
<comment type="caution">
    <text evidence="3">The sequence shown here is derived from an EMBL/GenBank/DDBJ whole genome shotgun (WGS) entry which is preliminary data.</text>
</comment>
<evidence type="ECO:0000313" key="4">
    <source>
        <dbReference type="Proteomes" id="UP000488956"/>
    </source>
</evidence>
<feature type="compositionally biased region" description="Polar residues" evidence="2">
    <location>
        <begin position="631"/>
        <end position="652"/>
    </location>
</feature>
<feature type="region of interest" description="Disordered" evidence="2">
    <location>
        <begin position="1"/>
        <end position="45"/>
    </location>
</feature>